<organism evidence="1 2">
    <name type="scientific">Microctonus aethiopoides</name>
    <dbReference type="NCBI Taxonomy" id="144406"/>
    <lineage>
        <taxon>Eukaryota</taxon>
        <taxon>Metazoa</taxon>
        <taxon>Ecdysozoa</taxon>
        <taxon>Arthropoda</taxon>
        <taxon>Hexapoda</taxon>
        <taxon>Insecta</taxon>
        <taxon>Pterygota</taxon>
        <taxon>Neoptera</taxon>
        <taxon>Endopterygota</taxon>
        <taxon>Hymenoptera</taxon>
        <taxon>Apocrita</taxon>
        <taxon>Ichneumonoidea</taxon>
        <taxon>Braconidae</taxon>
        <taxon>Euphorinae</taxon>
        <taxon>Microctonus</taxon>
    </lineage>
</organism>
<gene>
    <name evidence="1" type="ORF">PV328_006855</name>
</gene>
<name>A0AA39FQC2_9HYME</name>
<evidence type="ECO:0000313" key="1">
    <source>
        <dbReference type="EMBL" id="KAK0173698.1"/>
    </source>
</evidence>
<dbReference type="EMBL" id="JAQQBS010000002">
    <property type="protein sequence ID" value="KAK0173698.1"/>
    <property type="molecule type" value="Genomic_DNA"/>
</dbReference>
<keyword evidence="2" id="KW-1185">Reference proteome</keyword>
<dbReference type="AlphaFoldDB" id="A0AA39FQC2"/>
<protein>
    <submittedName>
        <fullName evidence="1">Uncharacterized protein</fullName>
    </submittedName>
</protein>
<reference evidence="1" key="1">
    <citation type="journal article" date="2023" name="bioRxiv">
        <title>Scaffold-level genome assemblies of two parasitoid biocontrol wasps reveal the parthenogenesis mechanism and an associated novel virus.</title>
        <authorList>
            <person name="Inwood S."/>
            <person name="Skelly J."/>
            <person name="Guhlin J."/>
            <person name="Harrop T."/>
            <person name="Goldson S."/>
            <person name="Dearden P."/>
        </authorList>
    </citation>
    <scope>NUCLEOTIDE SEQUENCE</scope>
    <source>
        <strain evidence="1">Irish</strain>
        <tissue evidence="1">Whole body</tissue>
    </source>
</reference>
<comment type="caution">
    <text evidence="1">The sequence shown here is derived from an EMBL/GenBank/DDBJ whole genome shotgun (WGS) entry which is preliminary data.</text>
</comment>
<proteinExistence type="predicted"/>
<sequence length="536" mass="60755">MNTPCVDTHRYNTQDSESARLIYSEMRHDSEDNSANDKCIRPSMFTYKTFDSTIANSHQCAISKRYISDSAASDLSGSFEHYSTHSAANSHEVYRILSEKCDKIYSTSDVISPSDNTSNYEIANSHINYPIIYNRIGDSDENIDGAISPLITTISDIDNLSDKKILSCGNSTTSEESVLSASNIEQCLMQIEKSLVNIEQNLLHVHELEIPQLNNFLYKQLTDEKNHSDNIQNVCSSINNSDRPSSKMSLGFESLFISDKKLSTSDNDINIEDNINFNQHSSTTQSINDSSSIEVFGNCVESDFKKPDLSQKTKIDDVINYNSNVENCHESKKLLQRRKNSLDDKSNLSIHKKRKSSLNNYFSKNNMPMINSRKTLSQDALEKYTKESLQTRKKRRELSRHSINTHSSECLSNYVNTKPEEFVKKVKTMCAEAPRTSQMEFEAPKSSRKNIGNKPIHREEDNVIEKKISINNHKQKSVDSKTHLLQYSDSAIIPSKLLSLSFSLLLAALLQAVRCLADLVEDTFRSITIDKYALHD</sequence>
<dbReference type="Proteomes" id="UP001168990">
    <property type="component" value="Unassembled WGS sequence"/>
</dbReference>
<evidence type="ECO:0000313" key="2">
    <source>
        <dbReference type="Proteomes" id="UP001168990"/>
    </source>
</evidence>
<accession>A0AA39FQC2</accession>
<reference evidence="1" key="2">
    <citation type="submission" date="2023-03" db="EMBL/GenBank/DDBJ databases">
        <authorList>
            <person name="Inwood S.N."/>
            <person name="Skelly J.G."/>
            <person name="Guhlin J."/>
            <person name="Harrop T.W.R."/>
            <person name="Goldson S.G."/>
            <person name="Dearden P.K."/>
        </authorList>
    </citation>
    <scope>NUCLEOTIDE SEQUENCE</scope>
    <source>
        <strain evidence="1">Irish</strain>
        <tissue evidence="1">Whole body</tissue>
    </source>
</reference>